<dbReference type="PANTHER" id="PTHR30420:SF1">
    <property type="entry name" value="ARGININE N-SUCCINYLTRANSFERASE"/>
    <property type="match status" value="1"/>
</dbReference>
<dbReference type="Gene3D" id="3.40.630.30">
    <property type="match status" value="1"/>
</dbReference>
<dbReference type="EMBL" id="LT598653">
    <property type="protein sequence ID" value="SBV32373.1"/>
    <property type="molecule type" value="Genomic_DNA"/>
</dbReference>
<evidence type="ECO:0000256" key="2">
    <source>
        <dbReference type="ARBA" id="ARBA00022679"/>
    </source>
</evidence>
<dbReference type="Pfam" id="PF04958">
    <property type="entry name" value="AstA"/>
    <property type="match status" value="1"/>
</dbReference>
<proteinExistence type="predicted"/>
<dbReference type="NCBIfam" id="TIGR03243">
    <property type="entry name" value="arg_catab_AOST"/>
    <property type="match status" value="1"/>
</dbReference>
<name>A0A1Y5PQS1_9SPHN</name>
<keyword evidence="1" id="KW-0056">Arginine metabolism</keyword>
<dbReference type="SUPFAM" id="SSF55729">
    <property type="entry name" value="Acyl-CoA N-acyltransferases (Nat)"/>
    <property type="match status" value="1"/>
</dbReference>
<evidence type="ECO:0000256" key="3">
    <source>
        <dbReference type="ARBA" id="ARBA00023315"/>
    </source>
</evidence>
<accession>A0A1Y5PQS1</accession>
<dbReference type="AlphaFoldDB" id="A0A1Y5PQS1"/>
<reference evidence="4" key="1">
    <citation type="submission" date="2016-03" db="EMBL/GenBank/DDBJ databases">
        <authorList>
            <person name="Ploux O."/>
        </authorList>
    </citation>
    <scope>NUCLEOTIDE SEQUENCE</scope>
    <source>
        <strain evidence="4">UC10</strain>
    </source>
</reference>
<dbReference type="InterPro" id="IPR016181">
    <property type="entry name" value="Acyl_CoA_acyltransferase"/>
</dbReference>
<dbReference type="Gene3D" id="2.40.40.20">
    <property type="match status" value="1"/>
</dbReference>
<evidence type="ECO:0000313" key="4">
    <source>
        <dbReference type="EMBL" id="SBV32373.1"/>
    </source>
</evidence>
<dbReference type="InterPro" id="IPR007041">
    <property type="entry name" value="Arg_succinylTrfase_AstA/AruG"/>
</dbReference>
<protein>
    <submittedName>
        <fullName evidence="4">Arginine N-succinyltransferase</fullName>
        <ecNumber evidence="4">2.3.1.109</ecNumber>
    </submittedName>
</protein>
<dbReference type="EC" id="2.3.1.109" evidence="4"/>
<dbReference type="PANTHER" id="PTHR30420">
    <property type="entry name" value="N-SUCCINYLARGININE DIHYDROLASE"/>
    <property type="match status" value="1"/>
</dbReference>
<keyword evidence="2 4" id="KW-0808">Transferase</keyword>
<dbReference type="GO" id="GO:0006527">
    <property type="term" value="P:L-arginine catabolic process"/>
    <property type="evidence" value="ECO:0007669"/>
    <property type="project" value="InterPro"/>
</dbReference>
<gene>
    <name evidence="4" type="primary">astA</name>
    <name evidence="4" type="ORF">SPPYR_1253</name>
</gene>
<dbReference type="RefSeq" id="WP_295325324.1">
    <property type="nucleotide sequence ID" value="NZ_LT598653.1"/>
</dbReference>
<evidence type="ECO:0000256" key="1">
    <source>
        <dbReference type="ARBA" id="ARBA00022503"/>
    </source>
</evidence>
<organism evidence="4">
    <name type="scientific">uncultured Sphingopyxis sp</name>
    <dbReference type="NCBI Taxonomy" id="310581"/>
    <lineage>
        <taxon>Bacteria</taxon>
        <taxon>Pseudomonadati</taxon>
        <taxon>Pseudomonadota</taxon>
        <taxon>Alphaproteobacteria</taxon>
        <taxon>Sphingomonadales</taxon>
        <taxon>Sphingomonadaceae</taxon>
        <taxon>Sphingopyxis</taxon>
        <taxon>environmental samples</taxon>
    </lineage>
</organism>
<sequence length="343" mass="37068">MRIVRPIETRDLAALVDLAESLGPGMTTLPADRATLAEKVERSVASFAGNIERADAHYMLVLEDAEGRLLGTSALYPSVGAPFGFFSYKRIRLVQRSQAVGASCDVEMLTLANDYTGTTEVGTLAVRPSEKGSGAGRLLARARYMLVASRPDLFAPLLMAEMRGWQDAAGRNPFWDAVGARFFNMDFATADRLSAVRGADFIAELLPKHPIYIDLLPDAARAVIGRPHDASAPARAMLMQEGFRYEGYVDVFDVGPQVHCDRDQIATVRLSRCGLPVTLSPNFAPGARDYLVCTGDLDRFRVTLAAARPAPGEIALSDDVVRALGADRGEQLRSSPVQLDIGA</sequence>
<dbReference type="GO" id="GO:0008791">
    <property type="term" value="F:arginine N-succinyltransferase activity"/>
    <property type="evidence" value="ECO:0007669"/>
    <property type="project" value="UniProtKB-EC"/>
</dbReference>
<keyword evidence="3 4" id="KW-0012">Acyltransferase</keyword>
<dbReference type="KEGG" id="sphu:SPPYR_1253"/>